<sequence>IHGQTRAGIHGSTSDGAYSVVLSGGYDEDEDKGDTFVYTGSGGIGSKDPDELMQGWNPAQTEHQSFENRYNKSLQISSVTKRPVRVIRGFFKDKKDRTYDSPYAPAEGYRYDGLYIVDRAYMKDGKSKYRVCAFDFRVSRIHFIYVPINYWLISCYKQRIEGQPPVPIRGRSAV</sequence>
<dbReference type="AlphaFoldDB" id="A0A0C3C3J3"/>
<dbReference type="InParanoid" id="A0A0C3C3J3"/>
<dbReference type="OrthoDB" id="2270193at2759"/>
<keyword evidence="5" id="KW-1185">Reference proteome</keyword>
<accession>A0A0C3C3J3</accession>
<reference evidence="5" key="2">
    <citation type="submission" date="2015-01" db="EMBL/GenBank/DDBJ databases">
        <title>Evolutionary Origins and Diversification of the Mycorrhizal Mutualists.</title>
        <authorList>
            <consortium name="DOE Joint Genome Institute"/>
            <consortium name="Mycorrhizal Genomics Consortium"/>
            <person name="Kohler A."/>
            <person name="Kuo A."/>
            <person name="Nagy L.G."/>
            <person name="Floudas D."/>
            <person name="Copeland A."/>
            <person name="Barry K.W."/>
            <person name="Cichocki N."/>
            <person name="Veneault-Fourrey C."/>
            <person name="LaButti K."/>
            <person name="Lindquist E.A."/>
            <person name="Lipzen A."/>
            <person name="Lundell T."/>
            <person name="Morin E."/>
            <person name="Murat C."/>
            <person name="Riley R."/>
            <person name="Ohm R."/>
            <person name="Sun H."/>
            <person name="Tunlid A."/>
            <person name="Henrissat B."/>
            <person name="Grigoriev I.V."/>
            <person name="Hibbett D.S."/>
            <person name="Martin F."/>
        </authorList>
    </citation>
    <scope>NUCLEOTIDE SEQUENCE [LARGE SCALE GENOMIC DNA]</scope>
    <source>
        <strain evidence="5">F 1598</strain>
    </source>
</reference>
<dbReference type="InterPro" id="IPR015947">
    <property type="entry name" value="PUA-like_sf"/>
</dbReference>
<organism evidence="4 5">
    <name type="scientific">Piloderma croceum (strain F 1598)</name>
    <dbReference type="NCBI Taxonomy" id="765440"/>
    <lineage>
        <taxon>Eukaryota</taxon>
        <taxon>Fungi</taxon>
        <taxon>Dikarya</taxon>
        <taxon>Basidiomycota</taxon>
        <taxon>Agaricomycotina</taxon>
        <taxon>Agaricomycetes</taxon>
        <taxon>Agaricomycetidae</taxon>
        <taxon>Atheliales</taxon>
        <taxon>Atheliaceae</taxon>
        <taxon>Piloderma</taxon>
    </lineage>
</organism>
<dbReference type="GO" id="GO:0044027">
    <property type="term" value="P:negative regulation of gene expression via chromosomal CpG island methylation"/>
    <property type="evidence" value="ECO:0007669"/>
    <property type="project" value="TreeGrafter"/>
</dbReference>
<dbReference type="PANTHER" id="PTHR14140:SF27">
    <property type="entry name" value="OS04G0289800 PROTEIN"/>
    <property type="match status" value="1"/>
</dbReference>
<dbReference type="SMART" id="SM00466">
    <property type="entry name" value="SRA"/>
    <property type="match status" value="1"/>
</dbReference>
<dbReference type="PANTHER" id="PTHR14140">
    <property type="entry name" value="E3 UBIQUITIN-PROTEIN LIGASE UHRF-RELATED"/>
    <property type="match status" value="1"/>
</dbReference>
<evidence type="ECO:0000256" key="2">
    <source>
        <dbReference type="PROSITE-ProRule" id="PRU00358"/>
    </source>
</evidence>
<dbReference type="GO" id="GO:0016567">
    <property type="term" value="P:protein ubiquitination"/>
    <property type="evidence" value="ECO:0007669"/>
    <property type="project" value="TreeGrafter"/>
</dbReference>
<dbReference type="Gene3D" id="2.30.280.10">
    <property type="entry name" value="SRA-YDG"/>
    <property type="match status" value="1"/>
</dbReference>
<dbReference type="HOGENOM" id="CLU_090083_2_0_1"/>
<dbReference type="InterPro" id="IPR045134">
    <property type="entry name" value="UHRF1/2-like"/>
</dbReference>
<dbReference type="Proteomes" id="UP000054166">
    <property type="component" value="Unassembled WGS sequence"/>
</dbReference>
<feature type="domain" description="YDG" evidence="3">
    <location>
        <begin position="1"/>
        <end position="140"/>
    </location>
</feature>
<evidence type="ECO:0000313" key="4">
    <source>
        <dbReference type="EMBL" id="KIM84157.1"/>
    </source>
</evidence>
<keyword evidence="1 2" id="KW-0539">Nucleus</keyword>
<dbReference type="SUPFAM" id="SSF88697">
    <property type="entry name" value="PUA domain-like"/>
    <property type="match status" value="1"/>
</dbReference>
<protein>
    <recommendedName>
        <fullName evidence="3">YDG domain-containing protein</fullName>
    </recommendedName>
</protein>
<reference evidence="4 5" key="1">
    <citation type="submission" date="2014-04" db="EMBL/GenBank/DDBJ databases">
        <authorList>
            <consortium name="DOE Joint Genome Institute"/>
            <person name="Kuo A."/>
            <person name="Tarkka M."/>
            <person name="Buscot F."/>
            <person name="Kohler A."/>
            <person name="Nagy L.G."/>
            <person name="Floudas D."/>
            <person name="Copeland A."/>
            <person name="Barry K.W."/>
            <person name="Cichocki N."/>
            <person name="Veneault-Fourrey C."/>
            <person name="LaButti K."/>
            <person name="Lindquist E.A."/>
            <person name="Lipzen A."/>
            <person name="Lundell T."/>
            <person name="Morin E."/>
            <person name="Murat C."/>
            <person name="Sun H."/>
            <person name="Tunlid A."/>
            <person name="Henrissat B."/>
            <person name="Grigoriev I.V."/>
            <person name="Hibbett D.S."/>
            <person name="Martin F."/>
            <person name="Nordberg H.P."/>
            <person name="Cantor M.N."/>
            <person name="Hua S.X."/>
        </authorList>
    </citation>
    <scope>NUCLEOTIDE SEQUENCE [LARGE SCALE GENOMIC DNA]</scope>
    <source>
        <strain evidence="4 5">F 1598</strain>
    </source>
</reference>
<dbReference type="Pfam" id="PF02182">
    <property type="entry name" value="SAD_SRA"/>
    <property type="match status" value="1"/>
</dbReference>
<name>A0A0C3C3J3_PILCF</name>
<dbReference type="PROSITE" id="PS51015">
    <property type="entry name" value="YDG"/>
    <property type="match status" value="1"/>
</dbReference>
<dbReference type="EMBL" id="KN832988">
    <property type="protein sequence ID" value="KIM84157.1"/>
    <property type="molecule type" value="Genomic_DNA"/>
</dbReference>
<evidence type="ECO:0000313" key="5">
    <source>
        <dbReference type="Proteomes" id="UP000054166"/>
    </source>
</evidence>
<dbReference type="GO" id="GO:0005634">
    <property type="term" value="C:nucleus"/>
    <property type="evidence" value="ECO:0007669"/>
    <property type="project" value="UniProtKB-SubCell"/>
</dbReference>
<feature type="non-terminal residue" evidence="4">
    <location>
        <position position="1"/>
    </location>
</feature>
<evidence type="ECO:0000259" key="3">
    <source>
        <dbReference type="PROSITE" id="PS51015"/>
    </source>
</evidence>
<dbReference type="GO" id="GO:0061630">
    <property type="term" value="F:ubiquitin protein ligase activity"/>
    <property type="evidence" value="ECO:0007669"/>
    <property type="project" value="TreeGrafter"/>
</dbReference>
<comment type="subcellular location">
    <subcellularLocation>
        <location evidence="2">Nucleus</location>
    </subcellularLocation>
</comment>
<gene>
    <name evidence="4" type="ORF">PILCRDRAFT_68487</name>
</gene>
<evidence type="ECO:0000256" key="1">
    <source>
        <dbReference type="ARBA" id="ARBA00023242"/>
    </source>
</evidence>
<dbReference type="InterPro" id="IPR003105">
    <property type="entry name" value="SRA_YDG"/>
</dbReference>
<dbReference type="InterPro" id="IPR036987">
    <property type="entry name" value="SRA-YDG_sf"/>
</dbReference>
<proteinExistence type="predicted"/>